<dbReference type="EMBL" id="BKAM01000007">
    <property type="protein sequence ID" value="GEP71977.1"/>
    <property type="molecule type" value="Genomic_DNA"/>
</dbReference>
<proteinExistence type="predicted"/>
<name>A0A512PLA3_9LACO</name>
<dbReference type="AlphaFoldDB" id="A0A512PLA3"/>
<evidence type="ECO:0000313" key="2">
    <source>
        <dbReference type="Proteomes" id="UP000321569"/>
    </source>
</evidence>
<gene>
    <name evidence="1" type="ORF">LRA02_08450</name>
</gene>
<dbReference type="Proteomes" id="UP000321569">
    <property type="component" value="Unassembled WGS sequence"/>
</dbReference>
<dbReference type="RefSeq" id="WP_056981686.1">
    <property type="nucleotide sequence ID" value="NZ_BKAM01000007.1"/>
</dbReference>
<protein>
    <submittedName>
        <fullName evidence="1">Uncharacterized protein</fullName>
    </submittedName>
</protein>
<dbReference type="STRING" id="1423795.FD12_GL001591"/>
<evidence type="ECO:0000313" key="1">
    <source>
        <dbReference type="EMBL" id="GEP71977.1"/>
    </source>
</evidence>
<reference evidence="1 2" key="1">
    <citation type="submission" date="2019-07" db="EMBL/GenBank/DDBJ databases">
        <title>Whole genome shotgun sequence of Lactobacillus rapi NBRC 109618.</title>
        <authorList>
            <person name="Hosoyama A."/>
            <person name="Uohara A."/>
            <person name="Ohji S."/>
            <person name="Ichikawa N."/>
        </authorList>
    </citation>
    <scope>NUCLEOTIDE SEQUENCE [LARGE SCALE GENOMIC DNA]</scope>
    <source>
        <strain evidence="1 2">NBRC 109618</strain>
    </source>
</reference>
<dbReference type="OrthoDB" id="2319003at2"/>
<accession>A0A512PLA3</accession>
<organism evidence="1 2">
    <name type="scientific">Lentilactobacillus rapi</name>
    <dbReference type="NCBI Taxonomy" id="481723"/>
    <lineage>
        <taxon>Bacteria</taxon>
        <taxon>Bacillati</taxon>
        <taxon>Bacillota</taxon>
        <taxon>Bacilli</taxon>
        <taxon>Lactobacillales</taxon>
        <taxon>Lactobacillaceae</taxon>
        <taxon>Lentilactobacillus</taxon>
    </lineage>
</organism>
<comment type="caution">
    <text evidence="1">The sequence shown here is derived from an EMBL/GenBank/DDBJ whole genome shotgun (WGS) entry which is preliminary data.</text>
</comment>
<sequence length="310" mass="35276">MRFKQGLMLAVTAIAFGGLISVNTITASARHYTRVPSSLQGTWYHYGSGKYSKLHATEYHFNTSGIHLSGASFPKYARGHSQMFVSKNSKGYYNIGKYATDEWPYWKKVTHKSRTALRELIWRGPSGYDTYYWYHSKSIARHPSPNYLPPEKVYWLDDYSYAPTNLKECVGQTVYTSDLTDSDLKVDLFKTKDVFGDNDTGISIKYPGVELHLDKLTSYIGMGVGQVDYNGQTYYVDADSESTDIVPYNTIRSSGVVQSSCKPTDKSNVVLKHGQQVLTSDLWEYINPENGQETDYSYSNKKDKWYVDNL</sequence>